<feature type="transmembrane region" description="Helical" evidence="2">
    <location>
        <begin position="12"/>
        <end position="35"/>
    </location>
</feature>
<keyword evidence="2" id="KW-0472">Membrane</keyword>
<evidence type="ECO:0000313" key="3">
    <source>
        <dbReference type="EMBL" id="KZV31068.1"/>
    </source>
</evidence>
<protein>
    <submittedName>
        <fullName evidence="3">Uncharacterized protein</fullName>
    </submittedName>
</protein>
<feature type="region of interest" description="Disordered" evidence="1">
    <location>
        <begin position="107"/>
        <end position="138"/>
    </location>
</feature>
<organism evidence="3 4">
    <name type="scientific">Dorcoceras hygrometricum</name>
    <dbReference type="NCBI Taxonomy" id="472368"/>
    <lineage>
        <taxon>Eukaryota</taxon>
        <taxon>Viridiplantae</taxon>
        <taxon>Streptophyta</taxon>
        <taxon>Embryophyta</taxon>
        <taxon>Tracheophyta</taxon>
        <taxon>Spermatophyta</taxon>
        <taxon>Magnoliopsida</taxon>
        <taxon>eudicotyledons</taxon>
        <taxon>Gunneridae</taxon>
        <taxon>Pentapetalae</taxon>
        <taxon>asterids</taxon>
        <taxon>lamiids</taxon>
        <taxon>Lamiales</taxon>
        <taxon>Gesneriaceae</taxon>
        <taxon>Didymocarpoideae</taxon>
        <taxon>Trichosporeae</taxon>
        <taxon>Loxocarpinae</taxon>
        <taxon>Dorcoceras</taxon>
    </lineage>
</organism>
<name>A0A2Z7BG05_9LAMI</name>
<proteinExistence type="predicted"/>
<evidence type="ECO:0000256" key="2">
    <source>
        <dbReference type="SAM" id="Phobius"/>
    </source>
</evidence>
<reference evidence="3 4" key="1">
    <citation type="journal article" date="2015" name="Proc. Natl. Acad. Sci. U.S.A.">
        <title>The resurrection genome of Boea hygrometrica: A blueprint for survival of dehydration.</title>
        <authorList>
            <person name="Xiao L."/>
            <person name="Yang G."/>
            <person name="Zhang L."/>
            <person name="Yang X."/>
            <person name="Zhao S."/>
            <person name="Ji Z."/>
            <person name="Zhou Q."/>
            <person name="Hu M."/>
            <person name="Wang Y."/>
            <person name="Chen M."/>
            <person name="Xu Y."/>
            <person name="Jin H."/>
            <person name="Xiao X."/>
            <person name="Hu G."/>
            <person name="Bao F."/>
            <person name="Hu Y."/>
            <person name="Wan P."/>
            <person name="Li L."/>
            <person name="Deng X."/>
            <person name="Kuang T."/>
            <person name="Xiang C."/>
            <person name="Zhu J.K."/>
            <person name="Oliver M.J."/>
            <person name="He Y."/>
        </authorList>
    </citation>
    <scope>NUCLEOTIDE SEQUENCE [LARGE SCALE GENOMIC DNA]</scope>
    <source>
        <strain evidence="4">cv. XS01</strain>
    </source>
</reference>
<keyword evidence="2" id="KW-1133">Transmembrane helix</keyword>
<dbReference type="Proteomes" id="UP000250235">
    <property type="component" value="Unassembled WGS sequence"/>
</dbReference>
<gene>
    <name evidence="3" type="ORF">F511_28792</name>
</gene>
<accession>A0A2Z7BG05</accession>
<keyword evidence="4" id="KW-1185">Reference proteome</keyword>
<dbReference type="AlphaFoldDB" id="A0A2Z7BG05"/>
<evidence type="ECO:0000313" key="4">
    <source>
        <dbReference type="Proteomes" id="UP000250235"/>
    </source>
</evidence>
<dbReference type="EMBL" id="KV007751">
    <property type="protein sequence ID" value="KZV31068.1"/>
    <property type="molecule type" value="Genomic_DNA"/>
</dbReference>
<evidence type="ECO:0000256" key="1">
    <source>
        <dbReference type="SAM" id="MobiDB-lite"/>
    </source>
</evidence>
<sequence length="152" mass="17241">MPFRETRLCVNWLVVLRRLAVACWCSVCSISGVLLRSERVSALRKVVGSSSNADVDFSRWCISAYPAVVRDQLLRVISCWMQGLDNTALSSPCLDLLALMHRVMPPRRRGRGRGQIPEESEGQNEEFQRSIPGRRRTRQIDDEVDVLAARVD</sequence>
<keyword evidence="2" id="KW-0812">Transmembrane</keyword>